<keyword evidence="1" id="KW-1133">Transmembrane helix</keyword>
<gene>
    <name evidence="2" type="ORF">Cgig2_012083</name>
</gene>
<dbReference type="Proteomes" id="UP001153076">
    <property type="component" value="Unassembled WGS sequence"/>
</dbReference>
<keyword evidence="1" id="KW-0812">Transmembrane</keyword>
<sequence>MNTAYQVDIVELVRVSILCPACLECKILHCGIFVLYTKYRPSLCFHKIRCLMRVSFMIERNSNQKRKQTWMCLTPVLLGSLMMAGCSWLTIGVHSRVRYMKMQVNPHLWDSSLYDPTRLTLAEICKDARASQSHYHTTSSTCYVTKQAHFLCPPFVYVDVWSKLNAAVITSFLLEEDHGRKTSHLEFFQETHKKDGGGLIADTVIESFLFKSDFRILPPQKIQDEIKNEALDELIYEEENPKQPAGFGFGVDRNAIFGINGVLKKRGYNLRSNDNRELKHVKEDITSKKGRRWAGGEAIFT</sequence>
<dbReference type="OrthoDB" id="1688602at2759"/>
<evidence type="ECO:0000313" key="3">
    <source>
        <dbReference type="Proteomes" id="UP001153076"/>
    </source>
</evidence>
<reference evidence="2" key="1">
    <citation type="submission" date="2022-04" db="EMBL/GenBank/DDBJ databases">
        <title>Carnegiea gigantea Genome sequencing and assembly v2.</title>
        <authorList>
            <person name="Copetti D."/>
            <person name="Sanderson M.J."/>
            <person name="Burquez A."/>
            <person name="Wojciechowski M.F."/>
        </authorList>
    </citation>
    <scope>NUCLEOTIDE SEQUENCE</scope>
    <source>
        <strain evidence="2">SGP5-SGP5p</strain>
        <tissue evidence="2">Aerial part</tissue>
    </source>
</reference>
<protein>
    <submittedName>
        <fullName evidence="2">Uncharacterized protein</fullName>
    </submittedName>
</protein>
<proteinExistence type="predicted"/>
<comment type="caution">
    <text evidence="2">The sequence shown here is derived from an EMBL/GenBank/DDBJ whole genome shotgun (WGS) entry which is preliminary data.</text>
</comment>
<dbReference type="AlphaFoldDB" id="A0A9Q1JIL1"/>
<keyword evidence="1" id="KW-0472">Membrane</keyword>
<evidence type="ECO:0000313" key="2">
    <source>
        <dbReference type="EMBL" id="KAJ8420348.1"/>
    </source>
</evidence>
<evidence type="ECO:0000256" key="1">
    <source>
        <dbReference type="SAM" id="Phobius"/>
    </source>
</evidence>
<keyword evidence="3" id="KW-1185">Reference proteome</keyword>
<dbReference type="EMBL" id="JAKOGI010003526">
    <property type="protein sequence ID" value="KAJ8420348.1"/>
    <property type="molecule type" value="Genomic_DNA"/>
</dbReference>
<name>A0A9Q1JIL1_9CARY</name>
<accession>A0A9Q1JIL1</accession>
<organism evidence="2 3">
    <name type="scientific">Carnegiea gigantea</name>
    <dbReference type="NCBI Taxonomy" id="171969"/>
    <lineage>
        <taxon>Eukaryota</taxon>
        <taxon>Viridiplantae</taxon>
        <taxon>Streptophyta</taxon>
        <taxon>Embryophyta</taxon>
        <taxon>Tracheophyta</taxon>
        <taxon>Spermatophyta</taxon>
        <taxon>Magnoliopsida</taxon>
        <taxon>eudicotyledons</taxon>
        <taxon>Gunneridae</taxon>
        <taxon>Pentapetalae</taxon>
        <taxon>Caryophyllales</taxon>
        <taxon>Cactineae</taxon>
        <taxon>Cactaceae</taxon>
        <taxon>Cactoideae</taxon>
        <taxon>Echinocereeae</taxon>
        <taxon>Carnegiea</taxon>
    </lineage>
</organism>
<feature type="transmembrane region" description="Helical" evidence="1">
    <location>
        <begin position="70"/>
        <end position="91"/>
    </location>
</feature>